<gene>
    <name evidence="8" type="ORF">DEH80_07350</name>
</gene>
<feature type="transmembrane region" description="Helical" evidence="6">
    <location>
        <begin position="136"/>
        <end position="152"/>
    </location>
</feature>
<feature type="signal peptide" evidence="7">
    <location>
        <begin position="1"/>
        <end position="20"/>
    </location>
</feature>
<comment type="similarity">
    <text evidence="2">Belongs to the TMEM86 family.</text>
</comment>
<feature type="transmembrane region" description="Helical" evidence="6">
    <location>
        <begin position="113"/>
        <end position="130"/>
    </location>
</feature>
<organism evidence="8 9">
    <name type="scientific">Abyssibacter profundi</name>
    <dbReference type="NCBI Taxonomy" id="2182787"/>
    <lineage>
        <taxon>Bacteria</taxon>
        <taxon>Pseudomonadati</taxon>
        <taxon>Pseudomonadota</taxon>
        <taxon>Gammaproteobacteria</taxon>
        <taxon>Chromatiales</taxon>
        <taxon>Oceanococcaceae</taxon>
        <taxon>Abyssibacter</taxon>
    </lineage>
</organism>
<dbReference type="GO" id="GO:0016020">
    <property type="term" value="C:membrane"/>
    <property type="evidence" value="ECO:0007669"/>
    <property type="project" value="UniProtKB-SubCell"/>
</dbReference>
<keyword evidence="3 6" id="KW-0812">Transmembrane</keyword>
<keyword evidence="9" id="KW-1185">Reference proteome</keyword>
<accession>A0A363UMH3</accession>
<name>A0A363UMH3_9GAMM</name>
<dbReference type="AlphaFoldDB" id="A0A363UMH3"/>
<evidence type="ECO:0000256" key="6">
    <source>
        <dbReference type="SAM" id="Phobius"/>
    </source>
</evidence>
<comment type="subcellular location">
    <subcellularLocation>
        <location evidence="1">Membrane</location>
        <topology evidence="1">Multi-pass membrane protein</topology>
    </subcellularLocation>
</comment>
<evidence type="ECO:0000256" key="3">
    <source>
        <dbReference type="ARBA" id="ARBA00022692"/>
    </source>
</evidence>
<evidence type="ECO:0000256" key="5">
    <source>
        <dbReference type="ARBA" id="ARBA00023136"/>
    </source>
</evidence>
<dbReference type="InterPro" id="IPR012506">
    <property type="entry name" value="TMEM86B-like"/>
</dbReference>
<sequence>MTVRAAVCCLLPLAAGVCLWAVEADQTGWVLASKWAPAVLLALYTLHHGTTWPHRLLVAALLACAGGDVTLEGAYAAPASTVPWFAIGLGCFLVAHGLFIGLFLQLPRRRRRWPLPAFALYAVPFFVLLLPRLGPMLIPVAIYMLVIGVMVWRAACVLLPNGPAWAVIAGALLFAGSDSLIAINRFLAPFDAARTLILLSYWAALILLTVGTLRALPPRNPIRR</sequence>
<dbReference type="GO" id="GO:0016787">
    <property type="term" value="F:hydrolase activity"/>
    <property type="evidence" value="ECO:0007669"/>
    <property type="project" value="TreeGrafter"/>
</dbReference>
<evidence type="ECO:0000313" key="9">
    <source>
        <dbReference type="Proteomes" id="UP000251800"/>
    </source>
</evidence>
<dbReference type="Pfam" id="PF07947">
    <property type="entry name" value="YhhN"/>
    <property type="match status" value="1"/>
</dbReference>
<evidence type="ECO:0008006" key="10">
    <source>
        <dbReference type="Google" id="ProtNLM"/>
    </source>
</evidence>
<dbReference type="Proteomes" id="UP000251800">
    <property type="component" value="Unassembled WGS sequence"/>
</dbReference>
<dbReference type="PANTHER" id="PTHR31885">
    <property type="entry name" value="GH04784P"/>
    <property type="match status" value="1"/>
</dbReference>
<feature type="transmembrane region" description="Helical" evidence="6">
    <location>
        <begin position="164"/>
        <end position="183"/>
    </location>
</feature>
<evidence type="ECO:0000256" key="1">
    <source>
        <dbReference type="ARBA" id="ARBA00004141"/>
    </source>
</evidence>
<keyword evidence="5 6" id="KW-0472">Membrane</keyword>
<evidence type="ECO:0000256" key="4">
    <source>
        <dbReference type="ARBA" id="ARBA00022989"/>
    </source>
</evidence>
<evidence type="ECO:0000256" key="7">
    <source>
        <dbReference type="SAM" id="SignalP"/>
    </source>
</evidence>
<keyword evidence="4 6" id="KW-1133">Transmembrane helix</keyword>
<protein>
    <recommendedName>
        <fullName evidence="10">Lysoplasmalogenase</fullName>
    </recommendedName>
</protein>
<keyword evidence="7" id="KW-0732">Signal</keyword>
<reference evidence="8 9" key="1">
    <citation type="submission" date="2018-05" db="EMBL/GenBank/DDBJ databases">
        <title>Abyssibacter profundi OUC007T gen. nov., sp. nov, a marine bacterium isolated from seawater of the Mariana Trench.</title>
        <authorList>
            <person name="Zhou S."/>
        </authorList>
    </citation>
    <scope>NUCLEOTIDE SEQUENCE [LARGE SCALE GENOMIC DNA]</scope>
    <source>
        <strain evidence="8 9">OUC007</strain>
    </source>
</reference>
<feature type="transmembrane region" description="Helical" evidence="6">
    <location>
        <begin position="195"/>
        <end position="216"/>
    </location>
</feature>
<comment type="caution">
    <text evidence="8">The sequence shown here is derived from an EMBL/GenBank/DDBJ whole genome shotgun (WGS) entry which is preliminary data.</text>
</comment>
<dbReference type="EMBL" id="QEQK01000005">
    <property type="protein sequence ID" value="PWN56622.1"/>
    <property type="molecule type" value="Genomic_DNA"/>
</dbReference>
<proteinExistence type="inferred from homology"/>
<feature type="transmembrane region" description="Helical" evidence="6">
    <location>
        <begin position="84"/>
        <end position="106"/>
    </location>
</feature>
<evidence type="ECO:0000256" key="2">
    <source>
        <dbReference type="ARBA" id="ARBA00007375"/>
    </source>
</evidence>
<feature type="chain" id="PRO_5016719021" description="Lysoplasmalogenase" evidence="7">
    <location>
        <begin position="21"/>
        <end position="224"/>
    </location>
</feature>
<dbReference type="PANTHER" id="PTHR31885:SF6">
    <property type="entry name" value="GH04784P"/>
    <property type="match status" value="1"/>
</dbReference>
<evidence type="ECO:0000313" key="8">
    <source>
        <dbReference type="EMBL" id="PWN56622.1"/>
    </source>
</evidence>